<dbReference type="Proteomes" id="UP001151287">
    <property type="component" value="Unassembled WGS sequence"/>
</dbReference>
<evidence type="ECO:0000256" key="8">
    <source>
        <dbReference type="ARBA" id="ARBA00023180"/>
    </source>
</evidence>
<name>A0A9Q0HMN0_9POAL</name>
<keyword evidence="8" id="KW-0325">Glycoprotein</keyword>
<evidence type="ECO:0000256" key="6">
    <source>
        <dbReference type="ARBA" id="ARBA00023002"/>
    </source>
</evidence>
<sequence length="643" mass="70719">MRIGCIISILLWLFLLPTYHSLPLCTDSSWPIQINTTLSFCGYTGSTCCNATDDSAIMNQFTAMNITDSSCASTIKSILCARCNPYSGELYTIDDTLRSTPVLCNNSTSDFCTTTWNTCENVTIPNNPFSTTSTPAKLSDLYSSSSDFCNSAGGPVTNETVCFDGLSQRFPPKPTNPTPGICIERLDNISFNNMAPHPDGSNRIFLATQSGKIFLAEVQEFGQALIYNNSNPFLDLTNRVYFGYDFGLLGLTFHPNFTSNGRFFVSYNCDSTSTPNCLGKCSCNSEIGCDPANLGTDNGATPCQYQAVVAEYTVNGTSSSPSTATVANTNEVRRIFTMGLPYTSHHAGEIYFGPKDGYLYFMMGDGGNTGDPWNFAQNKKSVLGKALRLNVNEMPTQDEIDSLGLWGNYTIPSDNPYYSDSGFRPEVWALGLRNPWRCSYDLQRSSYLFSGSTGNDNGSATVDEVNLLTKAGNYGWRVYDGFNLFQPSWAPGGSTPPGSINSIFPVLVMYHSDTHSNLNQAALVAGYVYRARTDPCLYGRFIYADLYGYDMWAAEEIPYMSGNFISDRVNYTCTDNSPIPCTFINSTTIPAFSYIFSFGQDNNKDIYLLAYTGVYRIVPPHLCGYRCMLDPYYSSPALAPSPV</sequence>
<evidence type="ECO:0000256" key="2">
    <source>
        <dbReference type="ARBA" id="ARBA00004193"/>
    </source>
</evidence>
<comment type="subcellular location">
    <subcellularLocation>
        <location evidence="2">Cell membrane</location>
        <topology evidence="2">Lipid-anchor</topology>
    </subcellularLocation>
</comment>
<dbReference type="OrthoDB" id="600243at2759"/>
<keyword evidence="4 11" id="KW-0732">Signal</keyword>
<accession>A0A9Q0HMN0</accession>
<keyword evidence="9" id="KW-0449">Lipoprotein</keyword>
<dbReference type="PANTHER" id="PTHR19328">
    <property type="entry name" value="HEDGEHOG-INTERACTING PROTEIN"/>
    <property type="match status" value="1"/>
</dbReference>
<dbReference type="FunFam" id="2.120.10.30:FF:000067">
    <property type="entry name" value="HHIP-like 1"/>
    <property type="match status" value="1"/>
</dbReference>
<dbReference type="InterPro" id="IPR012938">
    <property type="entry name" value="Glc/Sorbosone_DH"/>
</dbReference>
<evidence type="ECO:0000256" key="7">
    <source>
        <dbReference type="ARBA" id="ARBA00023136"/>
    </source>
</evidence>
<evidence type="ECO:0000256" key="3">
    <source>
        <dbReference type="ARBA" id="ARBA00022475"/>
    </source>
</evidence>
<dbReference type="Pfam" id="PF07995">
    <property type="entry name" value="GSDH"/>
    <property type="match status" value="1"/>
</dbReference>
<dbReference type="PANTHER" id="PTHR19328:SF35">
    <property type="entry name" value="OS07G0193000 PROTEIN"/>
    <property type="match status" value="1"/>
</dbReference>
<keyword evidence="14" id="KW-1185">Reference proteome</keyword>
<dbReference type="AlphaFoldDB" id="A0A9Q0HMN0"/>
<evidence type="ECO:0000256" key="10">
    <source>
        <dbReference type="ARBA" id="ARBA00061483"/>
    </source>
</evidence>
<keyword evidence="3" id="KW-1003">Cell membrane</keyword>
<comment type="cofactor">
    <cofactor evidence="1">
        <name>pyrroloquinoline quinone</name>
        <dbReference type="ChEBI" id="CHEBI:58442"/>
    </cofactor>
</comment>
<keyword evidence="6" id="KW-0560">Oxidoreductase</keyword>
<comment type="similarity">
    <text evidence="10">Belongs to the PQQ oxidoreductase GdhB family.</text>
</comment>
<feature type="signal peptide" evidence="11">
    <location>
        <begin position="1"/>
        <end position="21"/>
    </location>
</feature>
<evidence type="ECO:0000256" key="11">
    <source>
        <dbReference type="SAM" id="SignalP"/>
    </source>
</evidence>
<evidence type="ECO:0000256" key="5">
    <source>
        <dbReference type="ARBA" id="ARBA00022891"/>
    </source>
</evidence>
<comment type="caution">
    <text evidence="13">The sequence shown here is derived from an EMBL/GenBank/DDBJ whole genome shotgun (WGS) entry which is preliminary data.</text>
</comment>
<keyword evidence="5" id="KW-0634">PQQ</keyword>
<gene>
    <name evidence="13" type="ORF">LUZ63_015458</name>
</gene>
<dbReference type="Gene3D" id="2.120.10.30">
    <property type="entry name" value="TolB, C-terminal domain"/>
    <property type="match status" value="1"/>
</dbReference>
<dbReference type="GO" id="GO:0016491">
    <property type="term" value="F:oxidoreductase activity"/>
    <property type="evidence" value="ECO:0007669"/>
    <property type="project" value="UniProtKB-KW"/>
</dbReference>
<evidence type="ECO:0000256" key="4">
    <source>
        <dbReference type="ARBA" id="ARBA00022729"/>
    </source>
</evidence>
<reference evidence="13" key="1">
    <citation type="journal article" date="2022" name="Cell">
        <title>Repeat-based holocentromeres influence genome architecture and karyotype evolution.</title>
        <authorList>
            <person name="Hofstatter P.G."/>
            <person name="Thangavel G."/>
            <person name="Lux T."/>
            <person name="Neumann P."/>
            <person name="Vondrak T."/>
            <person name="Novak P."/>
            <person name="Zhang M."/>
            <person name="Costa L."/>
            <person name="Castellani M."/>
            <person name="Scott A."/>
            <person name="Toegelov H."/>
            <person name="Fuchs J."/>
            <person name="Mata-Sucre Y."/>
            <person name="Dias Y."/>
            <person name="Vanzela A.L.L."/>
            <person name="Huettel B."/>
            <person name="Almeida C.C.S."/>
            <person name="Simkova H."/>
            <person name="Souza G."/>
            <person name="Pedrosa-Harand A."/>
            <person name="Macas J."/>
            <person name="Mayer K.F.X."/>
            <person name="Houben A."/>
            <person name="Marques A."/>
        </authorList>
    </citation>
    <scope>NUCLEOTIDE SEQUENCE</scope>
    <source>
        <strain evidence="13">RhyBre1mFocal</strain>
    </source>
</reference>
<dbReference type="SUPFAM" id="SSF50952">
    <property type="entry name" value="Soluble quinoprotein glucose dehydrogenase"/>
    <property type="match status" value="1"/>
</dbReference>
<feature type="chain" id="PRO_5040129519" description="Glucose/Sorbosone dehydrogenase domain-containing protein" evidence="11">
    <location>
        <begin position="22"/>
        <end position="643"/>
    </location>
</feature>
<dbReference type="InterPro" id="IPR011042">
    <property type="entry name" value="6-blade_b-propeller_TolB-like"/>
</dbReference>
<evidence type="ECO:0000313" key="14">
    <source>
        <dbReference type="Proteomes" id="UP001151287"/>
    </source>
</evidence>
<protein>
    <recommendedName>
        <fullName evidence="12">Glucose/Sorbosone dehydrogenase domain-containing protein</fullName>
    </recommendedName>
</protein>
<evidence type="ECO:0000256" key="1">
    <source>
        <dbReference type="ARBA" id="ARBA00001931"/>
    </source>
</evidence>
<evidence type="ECO:0000313" key="13">
    <source>
        <dbReference type="EMBL" id="KAJ1691303.1"/>
    </source>
</evidence>
<dbReference type="EMBL" id="JAMQYH010000004">
    <property type="protein sequence ID" value="KAJ1691303.1"/>
    <property type="molecule type" value="Genomic_DNA"/>
</dbReference>
<dbReference type="InterPro" id="IPR011041">
    <property type="entry name" value="Quinoprot_gluc/sorb_DH_b-prop"/>
</dbReference>
<evidence type="ECO:0000259" key="12">
    <source>
        <dbReference type="Pfam" id="PF07995"/>
    </source>
</evidence>
<organism evidence="13 14">
    <name type="scientific">Rhynchospora breviuscula</name>
    <dbReference type="NCBI Taxonomy" id="2022672"/>
    <lineage>
        <taxon>Eukaryota</taxon>
        <taxon>Viridiplantae</taxon>
        <taxon>Streptophyta</taxon>
        <taxon>Embryophyta</taxon>
        <taxon>Tracheophyta</taxon>
        <taxon>Spermatophyta</taxon>
        <taxon>Magnoliopsida</taxon>
        <taxon>Liliopsida</taxon>
        <taxon>Poales</taxon>
        <taxon>Cyperaceae</taxon>
        <taxon>Cyperoideae</taxon>
        <taxon>Rhynchosporeae</taxon>
        <taxon>Rhynchospora</taxon>
    </lineage>
</organism>
<dbReference type="GO" id="GO:0005886">
    <property type="term" value="C:plasma membrane"/>
    <property type="evidence" value="ECO:0007669"/>
    <property type="project" value="UniProtKB-SubCell"/>
</dbReference>
<feature type="domain" description="Glucose/Sorbosone dehydrogenase" evidence="12">
    <location>
        <begin position="194"/>
        <end position="480"/>
    </location>
</feature>
<evidence type="ECO:0000256" key="9">
    <source>
        <dbReference type="ARBA" id="ARBA00023288"/>
    </source>
</evidence>
<keyword evidence="7" id="KW-0472">Membrane</keyword>
<proteinExistence type="inferred from homology"/>